<evidence type="ECO:0000256" key="2">
    <source>
        <dbReference type="ARBA" id="ARBA00022475"/>
    </source>
</evidence>
<dbReference type="GO" id="GO:0004672">
    <property type="term" value="F:protein kinase activity"/>
    <property type="evidence" value="ECO:0007669"/>
    <property type="project" value="InterPro"/>
</dbReference>
<dbReference type="SUPFAM" id="SSF56112">
    <property type="entry name" value="Protein kinase-like (PK-like)"/>
    <property type="match status" value="1"/>
</dbReference>
<keyword evidence="2" id="KW-0472">Membrane</keyword>
<evidence type="ECO:0000313" key="4">
    <source>
        <dbReference type="EMBL" id="CAH1444248.1"/>
    </source>
</evidence>
<dbReference type="InterPro" id="IPR050823">
    <property type="entry name" value="Plant_Ser_Thr_Prot_Kinase"/>
</dbReference>
<dbReference type="Pfam" id="PF07714">
    <property type="entry name" value="PK_Tyr_Ser-Thr"/>
    <property type="match status" value="1"/>
</dbReference>
<feature type="domain" description="Protein kinase" evidence="3">
    <location>
        <begin position="1"/>
        <end position="121"/>
    </location>
</feature>
<keyword evidence="2" id="KW-1003">Cell membrane</keyword>
<dbReference type="Proteomes" id="UP001157418">
    <property type="component" value="Unassembled WGS sequence"/>
</dbReference>
<dbReference type="InterPro" id="IPR011009">
    <property type="entry name" value="Kinase-like_dom_sf"/>
</dbReference>
<accession>A0AAU9P1X6</accession>
<comment type="caution">
    <text evidence="4">The sequence shown here is derived from an EMBL/GenBank/DDBJ whole genome shotgun (WGS) entry which is preliminary data.</text>
</comment>
<dbReference type="GO" id="GO:0005524">
    <property type="term" value="F:ATP binding"/>
    <property type="evidence" value="ECO:0007669"/>
    <property type="project" value="InterPro"/>
</dbReference>
<comment type="subcellular location">
    <subcellularLocation>
        <location evidence="1">Cell membrane</location>
    </subcellularLocation>
</comment>
<organism evidence="4 5">
    <name type="scientific">Lactuca virosa</name>
    <dbReference type="NCBI Taxonomy" id="75947"/>
    <lineage>
        <taxon>Eukaryota</taxon>
        <taxon>Viridiplantae</taxon>
        <taxon>Streptophyta</taxon>
        <taxon>Embryophyta</taxon>
        <taxon>Tracheophyta</taxon>
        <taxon>Spermatophyta</taxon>
        <taxon>Magnoliopsida</taxon>
        <taxon>eudicotyledons</taxon>
        <taxon>Gunneridae</taxon>
        <taxon>Pentapetalae</taxon>
        <taxon>asterids</taxon>
        <taxon>campanulids</taxon>
        <taxon>Asterales</taxon>
        <taxon>Asteraceae</taxon>
        <taxon>Cichorioideae</taxon>
        <taxon>Cichorieae</taxon>
        <taxon>Lactucinae</taxon>
        <taxon>Lactuca</taxon>
    </lineage>
</organism>
<dbReference type="InterPro" id="IPR001245">
    <property type="entry name" value="Ser-Thr/Tyr_kinase_cat_dom"/>
</dbReference>
<dbReference type="Gene3D" id="1.10.510.10">
    <property type="entry name" value="Transferase(Phosphotransferase) domain 1"/>
    <property type="match status" value="1"/>
</dbReference>
<gene>
    <name evidence="4" type="ORF">LVIROSA_LOCUS30104</name>
</gene>
<dbReference type="AlphaFoldDB" id="A0AAU9P1X6"/>
<protein>
    <recommendedName>
        <fullName evidence="3">Protein kinase domain-containing protein</fullName>
    </recommendedName>
</protein>
<dbReference type="PROSITE" id="PS50011">
    <property type="entry name" value="PROTEIN_KINASE_DOM"/>
    <property type="match status" value="1"/>
</dbReference>
<dbReference type="EMBL" id="CAKMRJ010005523">
    <property type="protein sequence ID" value="CAH1444248.1"/>
    <property type="molecule type" value="Genomic_DNA"/>
</dbReference>
<dbReference type="InterPro" id="IPR000719">
    <property type="entry name" value="Prot_kinase_dom"/>
</dbReference>
<sequence length="121" mass="13800">MAYTTASPPCATLICPSSSVLHHVLRMVMFMNTEVNFLGQLRHPNLVKLIGYCCEDDHIFLVYEFMFRGSLENHLFRKTGAPLSWPTRMMIAFGAAKGLAFLHNAERPVIYRDFKTSNNCK</sequence>
<name>A0AAU9P1X6_9ASTR</name>
<proteinExistence type="predicted"/>
<dbReference type="PANTHER" id="PTHR45621">
    <property type="entry name" value="OS01G0588500 PROTEIN-RELATED"/>
    <property type="match status" value="1"/>
</dbReference>
<evidence type="ECO:0000313" key="5">
    <source>
        <dbReference type="Proteomes" id="UP001157418"/>
    </source>
</evidence>
<evidence type="ECO:0000256" key="1">
    <source>
        <dbReference type="ARBA" id="ARBA00004236"/>
    </source>
</evidence>
<dbReference type="GO" id="GO:0005886">
    <property type="term" value="C:plasma membrane"/>
    <property type="evidence" value="ECO:0007669"/>
    <property type="project" value="UniProtKB-SubCell"/>
</dbReference>
<keyword evidence="5" id="KW-1185">Reference proteome</keyword>
<evidence type="ECO:0000259" key="3">
    <source>
        <dbReference type="PROSITE" id="PS50011"/>
    </source>
</evidence>
<reference evidence="4 5" key="1">
    <citation type="submission" date="2022-01" db="EMBL/GenBank/DDBJ databases">
        <authorList>
            <person name="Xiong W."/>
            <person name="Schranz E."/>
        </authorList>
    </citation>
    <scope>NUCLEOTIDE SEQUENCE [LARGE SCALE GENOMIC DNA]</scope>
</reference>